<feature type="region of interest" description="Disordered" evidence="1">
    <location>
        <begin position="251"/>
        <end position="348"/>
    </location>
</feature>
<gene>
    <name evidence="4" type="ORF">BC739_008723</name>
</gene>
<organism evidence="4 5">
    <name type="scientific">Kutzneria viridogrisea</name>
    <dbReference type="NCBI Taxonomy" id="47990"/>
    <lineage>
        <taxon>Bacteria</taxon>
        <taxon>Bacillati</taxon>
        <taxon>Actinomycetota</taxon>
        <taxon>Actinomycetes</taxon>
        <taxon>Pseudonocardiales</taxon>
        <taxon>Pseudonocardiaceae</taxon>
        <taxon>Kutzneria</taxon>
    </lineage>
</organism>
<evidence type="ECO:0000259" key="3">
    <source>
        <dbReference type="Pfam" id="PF16751"/>
    </source>
</evidence>
<evidence type="ECO:0000256" key="1">
    <source>
        <dbReference type="SAM" id="MobiDB-lite"/>
    </source>
</evidence>
<comment type="caution">
    <text evidence="4">The sequence shown here is derived from an EMBL/GenBank/DDBJ whole genome shotgun (WGS) entry which is preliminary data.</text>
</comment>
<feature type="compositionally biased region" description="Pro residues" evidence="1">
    <location>
        <begin position="322"/>
        <end position="332"/>
    </location>
</feature>
<protein>
    <recommendedName>
        <fullName evidence="3">Anti-sigma-D factor RsdA sigma factor binding region domain-containing protein</fullName>
    </recommendedName>
</protein>
<dbReference type="Pfam" id="PF16751">
    <property type="entry name" value="RsdA_SigD_bd"/>
    <property type="match status" value="1"/>
</dbReference>
<feature type="compositionally biased region" description="Basic and acidic residues" evidence="1">
    <location>
        <begin position="1"/>
        <end position="14"/>
    </location>
</feature>
<name>A0ABR6BX34_9PSEU</name>
<dbReference type="RefSeq" id="WP_025361313.1">
    <property type="nucleotide sequence ID" value="NZ_BAAABQ010000009.1"/>
</dbReference>
<feature type="domain" description="Anti-sigma-D factor RsdA sigma factor binding region" evidence="3">
    <location>
        <begin position="72"/>
        <end position="117"/>
    </location>
</feature>
<keyword evidence="2" id="KW-1133">Transmembrane helix</keyword>
<dbReference type="EMBL" id="JACJID010000009">
    <property type="protein sequence ID" value="MBA8931471.1"/>
    <property type="molecule type" value="Genomic_DNA"/>
</dbReference>
<proteinExistence type="predicted"/>
<dbReference type="Proteomes" id="UP000517916">
    <property type="component" value="Unassembled WGS sequence"/>
</dbReference>
<dbReference type="InterPro" id="IPR031928">
    <property type="entry name" value="RsdA_SigD-bd"/>
</dbReference>
<keyword evidence="5" id="KW-1185">Reference proteome</keyword>
<evidence type="ECO:0000256" key="2">
    <source>
        <dbReference type="SAM" id="Phobius"/>
    </source>
</evidence>
<evidence type="ECO:0000313" key="5">
    <source>
        <dbReference type="Proteomes" id="UP000517916"/>
    </source>
</evidence>
<feature type="compositionally biased region" description="Low complexity" evidence="1">
    <location>
        <begin position="268"/>
        <end position="305"/>
    </location>
</feature>
<sequence length="348" mass="35563">MAEQHGPGDADAARRDRRGRRVLIGDDPLGSTARWDTAQENNPVLGEHGARYGTVVAPGLDEDDPAHEAPVDLAALRADDALLDALGGANPDGHPAVSAHELDSLLLSWRRDVDSEPFGELVSTEAAVTTVLAARQAARRRPRLIGPLAAAAAVLVIAFAGVGMAARDAKPGDALWGITQMLYTDHAHSVEAAVAVQTDLNAARSALSQGRIGDARSALANAQNSLPLVNSEDGKQDLSRDHANLVQQLNTSKTEPTPSVPVQPPAQTSVAGATTTTTTTTTVPTTTTTVPTTPPTSTTHGATSPATPPSTPASGENSSPKGDPPSTDPSPANPGTGSSAAGTQSAHH</sequence>
<keyword evidence="2" id="KW-0472">Membrane</keyword>
<feature type="region of interest" description="Disordered" evidence="1">
    <location>
        <begin position="1"/>
        <end position="46"/>
    </location>
</feature>
<feature type="transmembrane region" description="Helical" evidence="2">
    <location>
        <begin position="144"/>
        <end position="166"/>
    </location>
</feature>
<reference evidence="4 5" key="1">
    <citation type="submission" date="2020-08" db="EMBL/GenBank/DDBJ databases">
        <title>Genomic Encyclopedia of Archaeal and Bacterial Type Strains, Phase II (KMG-II): from individual species to whole genera.</title>
        <authorList>
            <person name="Goeker M."/>
        </authorList>
    </citation>
    <scope>NUCLEOTIDE SEQUENCE [LARGE SCALE GENOMIC DNA]</scope>
    <source>
        <strain evidence="4 5">DSM 43850</strain>
    </source>
</reference>
<feature type="compositionally biased region" description="Polar residues" evidence="1">
    <location>
        <begin position="333"/>
        <end position="348"/>
    </location>
</feature>
<keyword evidence="2" id="KW-0812">Transmembrane</keyword>
<accession>A0ABR6BX34</accession>
<evidence type="ECO:0000313" key="4">
    <source>
        <dbReference type="EMBL" id="MBA8931471.1"/>
    </source>
</evidence>